<organism evidence="2 3">
    <name type="scientific">Anabaena sphaerica FACHB-251</name>
    <dbReference type="NCBI Taxonomy" id="2692883"/>
    <lineage>
        <taxon>Bacteria</taxon>
        <taxon>Bacillati</taxon>
        <taxon>Cyanobacteriota</taxon>
        <taxon>Cyanophyceae</taxon>
        <taxon>Nostocales</taxon>
        <taxon>Nostocaceae</taxon>
        <taxon>Anabaena</taxon>
    </lineage>
</organism>
<keyword evidence="3" id="KW-1185">Reference proteome</keyword>
<reference evidence="3" key="1">
    <citation type="journal article" date="2020" name="ISME J.">
        <title>Comparative genomics reveals insights into cyanobacterial evolution and habitat adaptation.</title>
        <authorList>
            <person name="Chen M.Y."/>
            <person name="Teng W.K."/>
            <person name="Zhao L."/>
            <person name="Hu C.X."/>
            <person name="Zhou Y.K."/>
            <person name="Han B.P."/>
            <person name="Song L.R."/>
            <person name="Shu W.S."/>
        </authorList>
    </citation>
    <scope>NUCLEOTIDE SEQUENCE [LARGE SCALE GENOMIC DNA]</scope>
    <source>
        <strain evidence="3">FACHB-251</strain>
    </source>
</reference>
<dbReference type="InterPro" id="IPR031975">
    <property type="entry name" value="Pilin_GH"/>
</dbReference>
<dbReference type="NCBIfam" id="TIGR02532">
    <property type="entry name" value="IV_pilin_GFxxxE"/>
    <property type="match status" value="1"/>
</dbReference>
<dbReference type="Proteomes" id="UP000662185">
    <property type="component" value="Unassembled WGS sequence"/>
</dbReference>
<dbReference type="AlphaFoldDB" id="A0A927A1J8"/>
<sequence>MIQHYIFKNNDQGMTALELILVLIVITILAAMALPSFIVQTSPGVKLLEGKIYVNSINRGQEAYFFEKKKFSASVEELGLGIATQTDKYNYSIKLAKDSAYHYGIARTETFKSYIGGVFILPDAKDLNTKIVTTTGIITISPNPILEKPEIKTISILCVKDQPGNFIPSQPSFKNGIATCGAGTTQVKR</sequence>
<keyword evidence="1" id="KW-1133">Transmembrane helix</keyword>
<gene>
    <name evidence="2" type="ORF">H6G06_08330</name>
</gene>
<accession>A0A927A1J8</accession>
<dbReference type="SUPFAM" id="SSF54523">
    <property type="entry name" value="Pili subunits"/>
    <property type="match status" value="1"/>
</dbReference>
<dbReference type="InterPro" id="IPR012902">
    <property type="entry name" value="N_methyl_site"/>
</dbReference>
<comment type="caution">
    <text evidence="2">The sequence shown here is derived from an EMBL/GenBank/DDBJ whole genome shotgun (WGS) entry which is preliminary data.</text>
</comment>
<dbReference type="RefSeq" id="WP_190558955.1">
    <property type="nucleotide sequence ID" value="NZ_JACJQU010000003.1"/>
</dbReference>
<dbReference type="Gene3D" id="3.30.700.10">
    <property type="entry name" value="Glycoprotein, Type 4 Pilin"/>
    <property type="match status" value="1"/>
</dbReference>
<dbReference type="InterPro" id="IPR045584">
    <property type="entry name" value="Pilin-like"/>
</dbReference>
<proteinExistence type="predicted"/>
<keyword evidence="1" id="KW-0812">Transmembrane</keyword>
<dbReference type="EMBL" id="JACJQU010000003">
    <property type="protein sequence ID" value="MBD2293495.1"/>
    <property type="molecule type" value="Genomic_DNA"/>
</dbReference>
<protein>
    <submittedName>
        <fullName evidence="2">Prepilin-type N-terminal cleavage/methylation domain-containing protein</fullName>
    </submittedName>
</protein>
<keyword evidence="1" id="KW-0472">Membrane</keyword>
<evidence type="ECO:0000256" key="1">
    <source>
        <dbReference type="SAM" id="Phobius"/>
    </source>
</evidence>
<dbReference type="Pfam" id="PF16734">
    <property type="entry name" value="Pilin_GH"/>
    <property type="match status" value="1"/>
</dbReference>
<name>A0A927A1J8_9NOST</name>
<evidence type="ECO:0000313" key="3">
    <source>
        <dbReference type="Proteomes" id="UP000662185"/>
    </source>
</evidence>
<evidence type="ECO:0000313" key="2">
    <source>
        <dbReference type="EMBL" id="MBD2293495.1"/>
    </source>
</evidence>
<feature type="transmembrane region" description="Helical" evidence="1">
    <location>
        <begin position="20"/>
        <end position="39"/>
    </location>
</feature>